<dbReference type="Gene3D" id="3.40.50.150">
    <property type="entry name" value="Vaccinia Virus protein VP39"/>
    <property type="match status" value="2"/>
</dbReference>
<dbReference type="InterPro" id="IPR013216">
    <property type="entry name" value="Methyltransf_11"/>
</dbReference>
<keyword evidence="1" id="KW-1133">Transmembrane helix</keyword>
<accession>A0A5K1DDI8</accession>
<protein>
    <submittedName>
        <fullName evidence="4">Uncharacterized protein</fullName>
    </submittedName>
</protein>
<sequence length="523" mass="58884">MGGHKVTNRVRNLVVRGLILGVAVLLLRFVYVFSTTSSFQDAVGLSCDAAGFCLFSASGTLNIVGIGGHQRPHSASAEHLAVDPAVRKLWTSKEWRQRIDAYSAVFQNLTQRGYLSRLSKTLVVPVGNREEAAAQQVLALREVGVVDSIGVGKKVHRPLVVYGDPFRHLPFEDDTFDFVFAGEGVIDSMPKKVEEFAAEIGRMIRPGGIAVIHALAAKDMYSLNSFLDLFNCCKSVKSRKSGSFTEFILKKHTIRRLGAGKSAPPGDESSNKSSVCSAPEWKKGLVKRAEPLIMEEPLKPWITLKRNIKNIKYLSSMVQISYKRRHVYIDVGSRSYGSSIVGWFKKQYPKQNRTFEIFAIEADHTFHYEYGTKKGVQLLPYAAWIRNETLLFEINGGGDEDGEKGRGMGRIRTGGEDSEMAEESREVLKVQGFDFAEWLMGAVSKKDFVVMKMDVEGTEFDLMPRLIETGAICLIDEVFLECHYNRWQRSSRERTKKYKSTYSDCMNIFTSLRENGVLVHQWW</sequence>
<keyword evidence="1" id="KW-0472">Membrane</keyword>
<dbReference type="AlphaFoldDB" id="A0A5K1DDI8"/>
<feature type="domain" description="DUF7870" evidence="3">
    <location>
        <begin position="288"/>
        <end position="386"/>
    </location>
</feature>
<dbReference type="Pfam" id="PF25276">
    <property type="entry name" value="DUF7870"/>
    <property type="match status" value="2"/>
</dbReference>
<name>A0A5K1DDI8_9MAGN</name>
<dbReference type="PANTHER" id="PTHR44843">
    <property type="entry name" value="METHYLTRANSFERASE"/>
    <property type="match status" value="1"/>
</dbReference>
<keyword evidence="1" id="KW-0812">Transmembrane</keyword>
<dbReference type="Gramene" id="NC5G0099720.1">
    <property type="protein sequence ID" value="NC5G0099720.1:cds"/>
    <property type="gene ID" value="NC5G0099720"/>
</dbReference>
<evidence type="ECO:0000313" key="4">
    <source>
        <dbReference type="EMBL" id="VVW36905.1"/>
    </source>
</evidence>
<evidence type="ECO:0000256" key="1">
    <source>
        <dbReference type="SAM" id="Phobius"/>
    </source>
</evidence>
<dbReference type="InterPro" id="IPR057192">
    <property type="entry name" value="DUF7870"/>
</dbReference>
<dbReference type="PANTHER" id="PTHR44843:SF14">
    <property type="entry name" value="METHYLTRANSFERASE TYPE 11 DOMAIN-CONTAINING PROTEIN"/>
    <property type="match status" value="1"/>
</dbReference>
<evidence type="ECO:0000259" key="2">
    <source>
        <dbReference type="Pfam" id="PF08241"/>
    </source>
</evidence>
<feature type="domain" description="Methyltransferase type 11" evidence="2">
    <location>
        <begin position="165"/>
        <end position="212"/>
    </location>
</feature>
<dbReference type="CDD" id="cd02440">
    <property type="entry name" value="AdoMet_MTases"/>
    <property type="match status" value="1"/>
</dbReference>
<proteinExistence type="predicted"/>
<feature type="domain" description="DUF7870" evidence="3">
    <location>
        <begin position="421"/>
        <end position="523"/>
    </location>
</feature>
<gene>
    <name evidence="4" type="ORF">NYM_LOCUS19342</name>
</gene>
<feature type="transmembrane region" description="Helical" evidence="1">
    <location>
        <begin position="12"/>
        <end position="33"/>
    </location>
</feature>
<dbReference type="GO" id="GO:0008757">
    <property type="term" value="F:S-adenosylmethionine-dependent methyltransferase activity"/>
    <property type="evidence" value="ECO:0007669"/>
    <property type="project" value="InterPro"/>
</dbReference>
<reference evidence="4" key="1">
    <citation type="submission" date="2019-09" db="EMBL/GenBank/DDBJ databases">
        <authorList>
            <person name="Zhang L."/>
        </authorList>
    </citation>
    <scope>NUCLEOTIDE SEQUENCE</scope>
</reference>
<dbReference type="Pfam" id="PF08241">
    <property type="entry name" value="Methyltransf_11"/>
    <property type="match status" value="1"/>
</dbReference>
<dbReference type="SUPFAM" id="SSF53335">
    <property type="entry name" value="S-adenosyl-L-methionine-dependent methyltransferases"/>
    <property type="match status" value="2"/>
</dbReference>
<organism evidence="4">
    <name type="scientific">Nymphaea colorata</name>
    <name type="common">pocket water lily</name>
    <dbReference type="NCBI Taxonomy" id="210225"/>
    <lineage>
        <taxon>Eukaryota</taxon>
        <taxon>Viridiplantae</taxon>
        <taxon>Streptophyta</taxon>
        <taxon>Embryophyta</taxon>
        <taxon>Tracheophyta</taxon>
        <taxon>Spermatophyta</taxon>
        <taxon>Magnoliopsida</taxon>
        <taxon>Nymphaeales</taxon>
        <taxon>Nymphaeaceae</taxon>
        <taxon>Nymphaea</taxon>
    </lineage>
</organism>
<dbReference type="InterPro" id="IPR029063">
    <property type="entry name" value="SAM-dependent_MTases_sf"/>
</dbReference>
<evidence type="ECO:0000259" key="3">
    <source>
        <dbReference type="Pfam" id="PF25276"/>
    </source>
</evidence>
<dbReference type="EMBL" id="LR721783">
    <property type="protein sequence ID" value="VVW36905.1"/>
    <property type="molecule type" value="Genomic_DNA"/>
</dbReference>